<dbReference type="SUPFAM" id="SSF50331">
    <property type="entry name" value="MOP-like"/>
    <property type="match status" value="1"/>
</dbReference>
<evidence type="ECO:0000259" key="4">
    <source>
        <dbReference type="PROSITE" id="PS50893"/>
    </source>
</evidence>
<dbReference type="Pfam" id="PF00005">
    <property type="entry name" value="ABC_tran"/>
    <property type="match status" value="1"/>
</dbReference>
<evidence type="ECO:0000313" key="5">
    <source>
        <dbReference type="EMBL" id="MBP0446204.1"/>
    </source>
</evidence>
<dbReference type="EMBL" id="JAGIZB010000015">
    <property type="protein sequence ID" value="MBP0446204.1"/>
    <property type="molecule type" value="Genomic_DNA"/>
</dbReference>
<dbReference type="PANTHER" id="PTHR42781">
    <property type="entry name" value="SPERMIDINE/PUTRESCINE IMPORT ATP-BINDING PROTEIN POTA"/>
    <property type="match status" value="1"/>
</dbReference>
<keyword evidence="1" id="KW-0813">Transport</keyword>
<dbReference type="PROSITE" id="PS50893">
    <property type="entry name" value="ABC_TRANSPORTER_2"/>
    <property type="match status" value="1"/>
</dbReference>
<dbReference type="InterPro" id="IPR017871">
    <property type="entry name" value="ABC_transporter-like_CS"/>
</dbReference>
<dbReference type="GO" id="GO:0005524">
    <property type="term" value="F:ATP binding"/>
    <property type="evidence" value="ECO:0007669"/>
    <property type="project" value="UniProtKB-KW"/>
</dbReference>
<keyword evidence="2" id="KW-0547">Nucleotide-binding</keyword>
<comment type="caution">
    <text evidence="5">The sequence shown here is derived from an EMBL/GenBank/DDBJ whole genome shotgun (WGS) entry which is preliminary data.</text>
</comment>
<dbReference type="PROSITE" id="PS00211">
    <property type="entry name" value="ABC_TRANSPORTER_1"/>
    <property type="match status" value="1"/>
</dbReference>
<dbReference type="Gene3D" id="3.40.50.300">
    <property type="entry name" value="P-loop containing nucleotide triphosphate hydrolases"/>
    <property type="match status" value="1"/>
</dbReference>
<accession>A0ABS4AGP8</accession>
<evidence type="ECO:0000256" key="1">
    <source>
        <dbReference type="ARBA" id="ARBA00022448"/>
    </source>
</evidence>
<keyword evidence="3 5" id="KW-0067">ATP-binding</keyword>
<proteinExistence type="predicted"/>
<evidence type="ECO:0000256" key="3">
    <source>
        <dbReference type="ARBA" id="ARBA00022840"/>
    </source>
</evidence>
<evidence type="ECO:0000313" key="6">
    <source>
        <dbReference type="Proteomes" id="UP000681594"/>
    </source>
</evidence>
<dbReference type="RefSeq" id="WP_209380475.1">
    <property type="nucleotide sequence ID" value="NZ_JAGIZB010000015.1"/>
</dbReference>
<dbReference type="InterPro" id="IPR013611">
    <property type="entry name" value="Transp-assoc_OB_typ2"/>
</dbReference>
<dbReference type="SMART" id="SM00382">
    <property type="entry name" value="AAA"/>
    <property type="match status" value="1"/>
</dbReference>
<organism evidence="5 6">
    <name type="scientific">Pararoseomonas baculiformis</name>
    <dbReference type="NCBI Taxonomy" id="2820812"/>
    <lineage>
        <taxon>Bacteria</taxon>
        <taxon>Pseudomonadati</taxon>
        <taxon>Pseudomonadota</taxon>
        <taxon>Alphaproteobacteria</taxon>
        <taxon>Acetobacterales</taxon>
        <taxon>Acetobacteraceae</taxon>
        <taxon>Pararoseomonas</taxon>
    </lineage>
</organism>
<evidence type="ECO:0000256" key="2">
    <source>
        <dbReference type="ARBA" id="ARBA00022741"/>
    </source>
</evidence>
<keyword evidence="6" id="KW-1185">Reference proteome</keyword>
<reference evidence="5 6" key="1">
    <citation type="submission" date="2021-03" db="EMBL/GenBank/DDBJ databases">
        <authorList>
            <person name="So Y."/>
        </authorList>
    </citation>
    <scope>NUCLEOTIDE SEQUENCE [LARGE SCALE GENOMIC DNA]</scope>
    <source>
        <strain evidence="5 6">SSH11</strain>
    </source>
</reference>
<name>A0ABS4AGP8_9PROT</name>
<gene>
    <name evidence="5" type="ORF">J8J14_15630</name>
</gene>
<dbReference type="Pfam" id="PF08402">
    <property type="entry name" value="TOBE_2"/>
    <property type="match status" value="1"/>
</dbReference>
<dbReference type="InterPro" id="IPR027417">
    <property type="entry name" value="P-loop_NTPase"/>
</dbReference>
<sequence length="360" mass="38465">MSAVAGHALSLQGVAKRYGDFTAVQGATLEVGNGEFLTLLGPSGSGKTTILMMIAGFVEPSAGRILLDGRDITALPPERRDFGMVFQGYALFPHMTVAENVAFPLRVRRMSRGDREAKVRAALDLVQLDRFADRRPAQLSGGQQQRVALARALVFDPALLLLDEPLSALDKKLRAELQEELKALHRRVGRTFINVTHDQEEALSLSDRIAILNHGNVVQVGSPEGLYERPATRFVADFLGKSNFIEGEAAPDAGGMALRRGGTVVLARGTAPAGKALLSLRPEKIALLPGGGVEDNVVEGRIAAWSYLGTGYAVTVATQDLGELRVHLPAWRIPVAPSEGLAVRLGWSRDAAVAVAEDAA</sequence>
<dbReference type="Proteomes" id="UP000681594">
    <property type="component" value="Unassembled WGS sequence"/>
</dbReference>
<feature type="domain" description="ABC transporter" evidence="4">
    <location>
        <begin position="9"/>
        <end position="239"/>
    </location>
</feature>
<dbReference type="InterPro" id="IPR008995">
    <property type="entry name" value="Mo/tungstate-bd_C_term_dom"/>
</dbReference>
<dbReference type="InterPro" id="IPR003593">
    <property type="entry name" value="AAA+_ATPase"/>
</dbReference>
<dbReference type="InterPro" id="IPR050093">
    <property type="entry name" value="ABC_SmlMolc_Importer"/>
</dbReference>
<dbReference type="SUPFAM" id="SSF52540">
    <property type="entry name" value="P-loop containing nucleoside triphosphate hydrolases"/>
    <property type="match status" value="1"/>
</dbReference>
<protein>
    <submittedName>
        <fullName evidence="5">ABC transporter ATP-binding protein</fullName>
    </submittedName>
</protein>
<dbReference type="PANTHER" id="PTHR42781:SF4">
    <property type="entry name" value="SPERMIDINE_PUTRESCINE IMPORT ATP-BINDING PROTEIN POTA"/>
    <property type="match status" value="1"/>
</dbReference>
<dbReference type="InterPro" id="IPR003439">
    <property type="entry name" value="ABC_transporter-like_ATP-bd"/>
</dbReference>
<dbReference type="Gene3D" id="2.40.50.100">
    <property type="match status" value="1"/>
</dbReference>